<dbReference type="InterPro" id="IPR021324">
    <property type="entry name" value="DUF2929"/>
</dbReference>
<name>A0A917TJS9_9BACI</name>
<sequence length="62" mass="6702">MRYLGGIFWSFLISTLLGYVLTSMTGDPFSFAPVLVMTVAFSIIVAIVGDGIITPDTKKTVE</sequence>
<gene>
    <name evidence="2" type="ORF">GCM10011351_08350</name>
</gene>
<dbReference type="Pfam" id="PF11151">
    <property type="entry name" value="DUF2929"/>
    <property type="match status" value="1"/>
</dbReference>
<dbReference type="AlphaFoldDB" id="A0A917TJS9"/>
<keyword evidence="3" id="KW-1185">Reference proteome</keyword>
<accession>A0A917TJS9</accession>
<evidence type="ECO:0008006" key="4">
    <source>
        <dbReference type="Google" id="ProtNLM"/>
    </source>
</evidence>
<dbReference type="RefSeq" id="WP_117153276.1">
    <property type="nucleotide sequence ID" value="NZ_BMLG01000002.1"/>
</dbReference>
<protein>
    <recommendedName>
        <fullName evidence="4">DUF2929 family protein</fullName>
    </recommendedName>
</protein>
<feature type="transmembrane region" description="Helical" evidence="1">
    <location>
        <begin position="32"/>
        <end position="53"/>
    </location>
</feature>
<dbReference type="OrthoDB" id="2440739at2"/>
<organism evidence="2 3">
    <name type="scientific">Paraliobacillus quinghaiensis</name>
    <dbReference type="NCBI Taxonomy" id="470815"/>
    <lineage>
        <taxon>Bacteria</taxon>
        <taxon>Bacillati</taxon>
        <taxon>Bacillota</taxon>
        <taxon>Bacilli</taxon>
        <taxon>Bacillales</taxon>
        <taxon>Bacillaceae</taxon>
        <taxon>Paraliobacillus</taxon>
    </lineage>
</organism>
<evidence type="ECO:0000313" key="3">
    <source>
        <dbReference type="Proteomes" id="UP000618460"/>
    </source>
</evidence>
<proteinExistence type="predicted"/>
<evidence type="ECO:0000313" key="2">
    <source>
        <dbReference type="EMBL" id="GGM24991.1"/>
    </source>
</evidence>
<dbReference type="Proteomes" id="UP000618460">
    <property type="component" value="Unassembled WGS sequence"/>
</dbReference>
<reference evidence="2" key="2">
    <citation type="submission" date="2020-09" db="EMBL/GenBank/DDBJ databases">
        <authorList>
            <person name="Sun Q."/>
            <person name="Zhou Y."/>
        </authorList>
    </citation>
    <scope>NUCLEOTIDE SEQUENCE</scope>
    <source>
        <strain evidence="2">CGMCC 1.6333</strain>
    </source>
</reference>
<reference evidence="2" key="1">
    <citation type="journal article" date="2014" name="Int. J. Syst. Evol. Microbiol.">
        <title>Complete genome sequence of Corynebacterium casei LMG S-19264T (=DSM 44701T), isolated from a smear-ripened cheese.</title>
        <authorList>
            <consortium name="US DOE Joint Genome Institute (JGI-PGF)"/>
            <person name="Walter F."/>
            <person name="Albersmeier A."/>
            <person name="Kalinowski J."/>
            <person name="Ruckert C."/>
        </authorList>
    </citation>
    <scope>NUCLEOTIDE SEQUENCE</scope>
    <source>
        <strain evidence="2">CGMCC 1.6333</strain>
    </source>
</reference>
<keyword evidence="1" id="KW-1133">Transmembrane helix</keyword>
<keyword evidence="1" id="KW-0472">Membrane</keyword>
<keyword evidence="1" id="KW-0812">Transmembrane</keyword>
<comment type="caution">
    <text evidence="2">The sequence shown here is derived from an EMBL/GenBank/DDBJ whole genome shotgun (WGS) entry which is preliminary data.</text>
</comment>
<dbReference type="EMBL" id="BMLG01000002">
    <property type="protein sequence ID" value="GGM24991.1"/>
    <property type="molecule type" value="Genomic_DNA"/>
</dbReference>
<evidence type="ECO:0000256" key="1">
    <source>
        <dbReference type="SAM" id="Phobius"/>
    </source>
</evidence>